<comment type="caution">
    <text evidence="1">The sequence shown here is derived from an EMBL/GenBank/DDBJ whole genome shotgun (WGS) entry which is preliminary data.</text>
</comment>
<organism evidence="1 2">
    <name type="scientific">Anaeromicrobium sediminis</name>
    <dbReference type="NCBI Taxonomy" id="1478221"/>
    <lineage>
        <taxon>Bacteria</taxon>
        <taxon>Bacillati</taxon>
        <taxon>Bacillota</taxon>
        <taxon>Clostridia</taxon>
        <taxon>Peptostreptococcales</taxon>
        <taxon>Thermotaleaceae</taxon>
        <taxon>Anaeromicrobium</taxon>
    </lineage>
</organism>
<dbReference type="InterPro" id="IPR013324">
    <property type="entry name" value="RNA_pol_sigma_r3/r4-like"/>
</dbReference>
<keyword evidence="2" id="KW-1185">Reference proteome</keyword>
<proteinExistence type="predicted"/>
<dbReference type="GO" id="GO:0006352">
    <property type="term" value="P:DNA-templated transcription initiation"/>
    <property type="evidence" value="ECO:0007669"/>
    <property type="project" value="InterPro"/>
</dbReference>
<dbReference type="Proteomes" id="UP000216024">
    <property type="component" value="Unassembled WGS sequence"/>
</dbReference>
<dbReference type="InterPro" id="IPR050239">
    <property type="entry name" value="Sigma-70_RNA_pol_init_factors"/>
</dbReference>
<dbReference type="SUPFAM" id="SSF88659">
    <property type="entry name" value="Sigma3 and sigma4 domains of RNA polymerase sigma factors"/>
    <property type="match status" value="1"/>
</dbReference>
<evidence type="ECO:0000313" key="2">
    <source>
        <dbReference type="Proteomes" id="UP000216024"/>
    </source>
</evidence>
<dbReference type="SUPFAM" id="SSF88946">
    <property type="entry name" value="Sigma2 domain of RNA polymerase sigma factors"/>
    <property type="match status" value="1"/>
</dbReference>
<evidence type="ECO:0000313" key="1">
    <source>
        <dbReference type="EMBL" id="PAB60997.1"/>
    </source>
</evidence>
<dbReference type="OrthoDB" id="1779676at2"/>
<dbReference type="AlphaFoldDB" id="A0A267MNJ8"/>
<dbReference type="PANTHER" id="PTHR30603">
    <property type="entry name" value="RNA POLYMERASE SIGMA FACTOR RPO"/>
    <property type="match status" value="1"/>
</dbReference>
<dbReference type="InterPro" id="IPR013325">
    <property type="entry name" value="RNA_pol_sigma_r2"/>
</dbReference>
<dbReference type="Gene3D" id="1.20.140.160">
    <property type="match status" value="1"/>
</dbReference>
<dbReference type="EMBL" id="NIBG01000001">
    <property type="protein sequence ID" value="PAB60997.1"/>
    <property type="molecule type" value="Genomic_DNA"/>
</dbReference>
<sequence length="128" mass="14668">MRAIDKYDPLKGAKFSSYAVIWIKQSIGRNIFTFSEDISLDAPVKGAEDLLIRDMIEDDSIPVTEKIEDRVFCQQLRELIDEKLTTEEKDIVYMKYGFKVRQYTAKDIGEKIGMKAGSIPAKVESILR</sequence>
<accession>A0A267MNJ8</accession>
<dbReference type="GO" id="GO:0003700">
    <property type="term" value="F:DNA-binding transcription factor activity"/>
    <property type="evidence" value="ECO:0007669"/>
    <property type="project" value="InterPro"/>
</dbReference>
<gene>
    <name evidence="1" type="ORF">CCE28_00770</name>
</gene>
<dbReference type="PANTHER" id="PTHR30603:SF47">
    <property type="entry name" value="RNA POLYMERASE SIGMA FACTOR SIGD, CHLOROPLASTIC"/>
    <property type="match status" value="1"/>
</dbReference>
<dbReference type="Gene3D" id="1.10.1740.10">
    <property type="match status" value="1"/>
</dbReference>
<reference evidence="1 2" key="1">
    <citation type="submission" date="2017-06" db="EMBL/GenBank/DDBJ databases">
        <title>Draft genome sequence of anaerobic fermentative bacterium Anaeromicrobium sediminis DY2726D isolated from West Pacific Ocean sediments.</title>
        <authorList>
            <person name="Zeng X."/>
        </authorList>
    </citation>
    <scope>NUCLEOTIDE SEQUENCE [LARGE SCALE GENOMIC DNA]</scope>
    <source>
        <strain evidence="1 2">DY2726D</strain>
    </source>
</reference>
<protein>
    <submittedName>
        <fullName evidence="1">Uncharacterized protein</fullName>
    </submittedName>
</protein>
<name>A0A267MNJ8_9FIRM</name>